<dbReference type="SMART" id="SM00448">
    <property type="entry name" value="REC"/>
    <property type="match status" value="1"/>
</dbReference>
<dbReference type="InterPro" id="IPR001789">
    <property type="entry name" value="Sig_transdc_resp-reg_receiver"/>
</dbReference>
<dbReference type="PANTHER" id="PTHR44591">
    <property type="entry name" value="STRESS RESPONSE REGULATOR PROTEIN 1"/>
    <property type="match status" value="1"/>
</dbReference>
<dbReference type="SUPFAM" id="SSF52172">
    <property type="entry name" value="CheY-like"/>
    <property type="match status" value="1"/>
</dbReference>
<keyword evidence="5" id="KW-1185">Reference proteome</keyword>
<dbReference type="Pfam" id="PF00072">
    <property type="entry name" value="Response_reg"/>
    <property type="match status" value="1"/>
</dbReference>
<feature type="modified residue" description="4-aspartylphosphate" evidence="2">
    <location>
        <position position="95"/>
    </location>
</feature>
<dbReference type="InterPro" id="IPR050595">
    <property type="entry name" value="Bact_response_regulator"/>
</dbReference>
<reference evidence="5" key="1">
    <citation type="journal article" date="2019" name="Int. J. Syst. Evol. Microbiol.">
        <title>The Global Catalogue of Microorganisms (GCM) 10K type strain sequencing project: providing services to taxonomists for standard genome sequencing and annotation.</title>
        <authorList>
            <consortium name="The Broad Institute Genomics Platform"/>
            <consortium name="The Broad Institute Genome Sequencing Center for Infectious Disease"/>
            <person name="Wu L."/>
            <person name="Ma J."/>
        </authorList>
    </citation>
    <scope>NUCLEOTIDE SEQUENCE [LARGE SCALE GENOMIC DNA]</scope>
    <source>
        <strain evidence="5">JCM 17728</strain>
    </source>
</reference>
<evidence type="ECO:0000313" key="4">
    <source>
        <dbReference type="EMBL" id="GAA4364462.1"/>
    </source>
</evidence>
<proteinExistence type="predicted"/>
<dbReference type="InterPro" id="IPR011006">
    <property type="entry name" value="CheY-like_superfamily"/>
</dbReference>
<name>A0ABP8INM5_9GAMM</name>
<comment type="caution">
    <text evidence="4">The sequence shown here is derived from an EMBL/GenBank/DDBJ whole genome shotgun (WGS) entry which is preliminary data.</text>
</comment>
<evidence type="ECO:0000256" key="1">
    <source>
        <dbReference type="ARBA" id="ARBA00022553"/>
    </source>
</evidence>
<evidence type="ECO:0000313" key="5">
    <source>
        <dbReference type="Proteomes" id="UP001501011"/>
    </source>
</evidence>
<accession>A0ABP8INM5</accession>
<keyword evidence="1 2" id="KW-0597">Phosphoprotein</keyword>
<dbReference type="PANTHER" id="PTHR44591:SF3">
    <property type="entry name" value="RESPONSE REGULATORY DOMAIN-CONTAINING PROTEIN"/>
    <property type="match status" value="1"/>
</dbReference>
<dbReference type="EMBL" id="BAABFV010000002">
    <property type="protein sequence ID" value="GAA4364462.1"/>
    <property type="molecule type" value="Genomic_DNA"/>
</dbReference>
<dbReference type="Proteomes" id="UP001501011">
    <property type="component" value="Unassembled WGS sequence"/>
</dbReference>
<dbReference type="PROSITE" id="PS50110">
    <property type="entry name" value="RESPONSE_REGULATORY"/>
    <property type="match status" value="1"/>
</dbReference>
<evidence type="ECO:0000259" key="3">
    <source>
        <dbReference type="PROSITE" id="PS50110"/>
    </source>
</evidence>
<evidence type="ECO:0000256" key="2">
    <source>
        <dbReference type="PROSITE-ProRule" id="PRU00169"/>
    </source>
</evidence>
<protein>
    <recommendedName>
        <fullName evidence="3">Response regulatory domain-containing protein</fullName>
    </recommendedName>
</protein>
<dbReference type="CDD" id="cd17574">
    <property type="entry name" value="REC_OmpR"/>
    <property type="match status" value="1"/>
</dbReference>
<feature type="domain" description="Response regulatory" evidence="3">
    <location>
        <begin position="46"/>
        <end position="162"/>
    </location>
</feature>
<dbReference type="Gene3D" id="3.40.50.2300">
    <property type="match status" value="1"/>
</dbReference>
<sequence length="173" mass="19909">MGVGLSIFDKIRSSLSTSRVDDEAEQDEVTRERRRNKRINARPGTKMLIIDDSKTICTLLKKMLIQNRYEVGVALDGETGLKLALEHQPDLIFLDIVLPGINGFQVLRELRKDNRTKNIPVIMISGNVLATEKYYAERIGADDFMKKPFSRYEVFHRLENFIGLDKRIRRLAS</sequence>
<organism evidence="4 5">
    <name type="scientific">Kangiella marina</name>
    <dbReference type="NCBI Taxonomy" id="1079178"/>
    <lineage>
        <taxon>Bacteria</taxon>
        <taxon>Pseudomonadati</taxon>
        <taxon>Pseudomonadota</taxon>
        <taxon>Gammaproteobacteria</taxon>
        <taxon>Kangiellales</taxon>
        <taxon>Kangiellaceae</taxon>
        <taxon>Kangiella</taxon>
    </lineage>
</organism>
<gene>
    <name evidence="4" type="ORF">GCM10023151_20710</name>
</gene>